<protein>
    <recommendedName>
        <fullName evidence="4">HTH tetR-type domain-containing protein</fullName>
    </recommendedName>
</protein>
<evidence type="ECO:0000256" key="3">
    <source>
        <dbReference type="SAM" id="MobiDB-lite"/>
    </source>
</evidence>
<evidence type="ECO:0000259" key="4">
    <source>
        <dbReference type="PROSITE" id="PS50977"/>
    </source>
</evidence>
<evidence type="ECO:0000313" key="5">
    <source>
        <dbReference type="EMBL" id="MDW5595598.1"/>
    </source>
</evidence>
<evidence type="ECO:0000256" key="1">
    <source>
        <dbReference type="ARBA" id="ARBA00023125"/>
    </source>
</evidence>
<accession>A0ABU4HQJ5</accession>
<organism evidence="5 6">
    <name type="scientific">Conexibacter stalactiti</name>
    <dbReference type="NCBI Taxonomy" id="1940611"/>
    <lineage>
        <taxon>Bacteria</taxon>
        <taxon>Bacillati</taxon>
        <taxon>Actinomycetota</taxon>
        <taxon>Thermoleophilia</taxon>
        <taxon>Solirubrobacterales</taxon>
        <taxon>Conexibacteraceae</taxon>
        <taxon>Conexibacter</taxon>
    </lineage>
</organism>
<reference evidence="6" key="1">
    <citation type="submission" date="2023-07" db="EMBL/GenBank/DDBJ databases">
        <title>Conexibacter stalactiti sp. nov., isolated from stalactites in a lava cave and emended description of the genus Conexibacter.</title>
        <authorList>
            <person name="Lee S.D."/>
        </authorList>
    </citation>
    <scope>NUCLEOTIDE SEQUENCE [LARGE SCALE GENOMIC DNA]</scope>
    <source>
        <strain evidence="6">KCTC 39840</strain>
    </source>
</reference>
<sequence>MPTRAVGRTPLSSASGDRATPTRDGARPPRRARPRGPNDPGRRDRIAAAALEVALLQGVGAVSHRNVAAVAGVPLGSTTYHFRGLDDLLSAAMEQAAAAYAELLVTWSGAIADGADVVDALCDLVEHSLGPGRERLVAEYELYFAGLRRPALRPVGSAWSGLLTLVLAQHVDEVTARELAIVVDGVFVNALVTGGEPRRPDLYELLRKISG</sequence>
<dbReference type="PANTHER" id="PTHR30055:SF231">
    <property type="entry name" value="TRANSCRIPTIONAL REGULATORY PROTEIN (PROBABLY DEOR-FAMILY)-RELATED"/>
    <property type="match status" value="1"/>
</dbReference>
<name>A0ABU4HQJ5_9ACTN</name>
<dbReference type="InterPro" id="IPR001647">
    <property type="entry name" value="HTH_TetR"/>
</dbReference>
<dbReference type="SUPFAM" id="SSF46689">
    <property type="entry name" value="Homeodomain-like"/>
    <property type="match status" value="1"/>
</dbReference>
<dbReference type="InterPro" id="IPR041583">
    <property type="entry name" value="TetR_C_31"/>
</dbReference>
<comment type="caution">
    <text evidence="5">The sequence shown here is derived from an EMBL/GenBank/DDBJ whole genome shotgun (WGS) entry which is preliminary data.</text>
</comment>
<evidence type="ECO:0000256" key="2">
    <source>
        <dbReference type="PROSITE-ProRule" id="PRU00335"/>
    </source>
</evidence>
<dbReference type="PANTHER" id="PTHR30055">
    <property type="entry name" value="HTH-TYPE TRANSCRIPTIONAL REGULATOR RUTR"/>
    <property type="match status" value="1"/>
</dbReference>
<dbReference type="EMBL" id="JAWSTH010000036">
    <property type="protein sequence ID" value="MDW5595598.1"/>
    <property type="molecule type" value="Genomic_DNA"/>
</dbReference>
<keyword evidence="1 2" id="KW-0238">DNA-binding</keyword>
<dbReference type="PROSITE" id="PS50977">
    <property type="entry name" value="HTH_TETR_2"/>
    <property type="match status" value="1"/>
</dbReference>
<feature type="region of interest" description="Disordered" evidence="3">
    <location>
        <begin position="1"/>
        <end position="43"/>
    </location>
</feature>
<feature type="domain" description="HTH tetR-type" evidence="4">
    <location>
        <begin position="40"/>
        <end position="100"/>
    </location>
</feature>
<dbReference type="Gene3D" id="1.10.357.10">
    <property type="entry name" value="Tetracycline Repressor, domain 2"/>
    <property type="match status" value="1"/>
</dbReference>
<dbReference type="Pfam" id="PF17940">
    <property type="entry name" value="TetR_C_31"/>
    <property type="match status" value="1"/>
</dbReference>
<feature type="DNA-binding region" description="H-T-H motif" evidence="2">
    <location>
        <begin position="63"/>
        <end position="82"/>
    </location>
</feature>
<dbReference type="InterPro" id="IPR050109">
    <property type="entry name" value="HTH-type_TetR-like_transc_reg"/>
</dbReference>
<proteinExistence type="predicted"/>
<keyword evidence="6" id="KW-1185">Reference proteome</keyword>
<gene>
    <name evidence="5" type="ORF">R7226_14710</name>
</gene>
<dbReference type="InterPro" id="IPR009057">
    <property type="entry name" value="Homeodomain-like_sf"/>
</dbReference>
<evidence type="ECO:0000313" key="6">
    <source>
        <dbReference type="Proteomes" id="UP001284601"/>
    </source>
</evidence>
<reference evidence="5 6" key="2">
    <citation type="submission" date="2023-10" db="EMBL/GenBank/DDBJ databases">
        <authorList>
            <person name="Han X.F."/>
        </authorList>
    </citation>
    <scope>NUCLEOTIDE SEQUENCE [LARGE SCALE GENOMIC DNA]</scope>
    <source>
        <strain evidence="5 6">KCTC 39840</strain>
    </source>
</reference>
<dbReference type="Proteomes" id="UP001284601">
    <property type="component" value="Unassembled WGS sequence"/>
</dbReference>
<dbReference type="RefSeq" id="WP_318597934.1">
    <property type="nucleotide sequence ID" value="NZ_JAWSTH010000036.1"/>
</dbReference>